<keyword evidence="4" id="KW-1185">Reference proteome</keyword>
<protein>
    <submittedName>
        <fullName evidence="3">Unnamed protein product</fullName>
    </submittedName>
</protein>
<comment type="caution">
    <text evidence="3">The sequence shown here is derived from an EMBL/GenBank/DDBJ whole genome shotgun (WGS) entry which is preliminary data.</text>
</comment>
<keyword evidence="2" id="KW-0812">Transmembrane</keyword>
<dbReference type="EMBL" id="BSXW01000433">
    <property type="protein sequence ID" value="GMF22194.1"/>
    <property type="molecule type" value="Genomic_DNA"/>
</dbReference>
<dbReference type="Proteomes" id="UP001165083">
    <property type="component" value="Unassembled WGS sequence"/>
</dbReference>
<evidence type="ECO:0000313" key="3">
    <source>
        <dbReference type="EMBL" id="GMF22194.1"/>
    </source>
</evidence>
<accession>A0A9W6WY41</accession>
<reference evidence="3" key="1">
    <citation type="submission" date="2023-04" db="EMBL/GenBank/DDBJ databases">
        <title>Phytophthora lilii NBRC 32176.</title>
        <authorList>
            <person name="Ichikawa N."/>
            <person name="Sato H."/>
            <person name="Tonouchi N."/>
        </authorList>
    </citation>
    <scope>NUCLEOTIDE SEQUENCE</scope>
    <source>
        <strain evidence="3">NBRC 32176</strain>
    </source>
</reference>
<evidence type="ECO:0000313" key="4">
    <source>
        <dbReference type="Proteomes" id="UP001165083"/>
    </source>
</evidence>
<name>A0A9W6WY41_9STRA</name>
<feature type="compositionally biased region" description="Basic and acidic residues" evidence="1">
    <location>
        <begin position="102"/>
        <end position="116"/>
    </location>
</feature>
<feature type="transmembrane region" description="Helical" evidence="2">
    <location>
        <begin position="27"/>
        <end position="45"/>
    </location>
</feature>
<gene>
    <name evidence="3" type="ORF">Plil01_000881300</name>
</gene>
<evidence type="ECO:0000256" key="1">
    <source>
        <dbReference type="SAM" id="MobiDB-lite"/>
    </source>
</evidence>
<keyword evidence="2" id="KW-0472">Membrane</keyword>
<feature type="region of interest" description="Disordered" evidence="1">
    <location>
        <begin position="102"/>
        <end position="162"/>
    </location>
</feature>
<proteinExistence type="predicted"/>
<organism evidence="3 4">
    <name type="scientific">Phytophthora lilii</name>
    <dbReference type="NCBI Taxonomy" id="2077276"/>
    <lineage>
        <taxon>Eukaryota</taxon>
        <taxon>Sar</taxon>
        <taxon>Stramenopiles</taxon>
        <taxon>Oomycota</taxon>
        <taxon>Peronosporomycetes</taxon>
        <taxon>Peronosporales</taxon>
        <taxon>Peronosporaceae</taxon>
        <taxon>Phytophthora</taxon>
    </lineage>
</organism>
<keyword evidence="2" id="KW-1133">Transmembrane helix</keyword>
<feature type="compositionally biased region" description="Basic and acidic residues" evidence="1">
    <location>
        <begin position="135"/>
        <end position="162"/>
    </location>
</feature>
<sequence length="181" mass="19877">MDRSARPENDKAFGVTRSPTLFNTPRLVGWAGVLWLCMVAISYLSKRRPQLDERSALGSVAFDTTGVCLQIAQVHDDAHVAQDLFNLMFRLVGDAGHGDGGVDRCEHHAGDRDSPQHVEPSTRGAAPPVDDAEDDCRGCLESAHRKQREEVPNQVRVDHPADDDALALFQAVSTPRAAYHR</sequence>
<dbReference type="AlphaFoldDB" id="A0A9W6WY41"/>
<evidence type="ECO:0000256" key="2">
    <source>
        <dbReference type="SAM" id="Phobius"/>
    </source>
</evidence>